<dbReference type="GO" id="GO:0000166">
    <property type="term" value="F:nucleotide binding"/>
    <property type="evidence" value="ECO:0007669"/>
    <property type="project" value="InterPro"/>
</dbReference>
<feature type="region of interest" description="Disordered" evidence="1">
    <location>
        <begin position="427"/>
        <end position="450"/>
    </location>
</feature>
<organism evidence="3">
    <name type="scientific">marine metagenome</name>
    <dbReference type="NCBI Taxonomy" id="408172"/>
    <lineage>
        <taxon>unclassified sequences</taxon>
        <taxon>metagenomes</taxon>
        <taxon>ecological metagenomes</taxon>
    </lineage>
</organism>
<dbReference type="Gene3D" id="3.30.360.10">
    <property type="entry name" value="Dihydrodipicolinate Reductase, domain 2"/>
    <property type="match status" value="1"/>
</dbReference>
<evidence type="ECO:0000313" key="3">
    <source>
        <dbReference type="EMBL" id="SVB58185.1"/>
    </source>
</evidence>
<dbReference type="InterPro" id="IPR019546">
    <property type="entry name" value="TAT_signal_bac_arc"/>
</dbReference>
<feature type="domain" description="Gfo/Idh/MocA-like oxidoreductase N-terminal" evidence="2">
    <location>
        <begin position="51"/>
        <end position="178"/>
    </location>
</feature>
<gene>
    <name evidence="3" type="ORF">METZ01_LOCUS211039</name>
</gene>
<evidence type="ECO:0000259" key="2">
    <source>
        <dbReference type="Pfam" id="PF01408"/>
    </source>
</evidence>
<dbReference type="InterPro" id="IPR000683">
    <property type="entry name" value="Gfo/Idh/MocA-like_OxRdtase_N"/>
</dbReference>
<protein>
    <recommendedName>
        <fullName evidence="2">Gfo/Idh/MocA-like oxidoreductase N-terminal domain-containing protein</fullName>
    </recommendedName>
</protein>
<evidence type="ECO:0000256" key="1">
    <source>
        <dbReference type="SAM" id="MobiDB-lite"/>
    </source>
</evidence>
<dbReference type="InterPro" id="IPR036291">
    <property type="entry name" value="NAD(P)-bd_dom_sf"/>
</dbReference>
<dbReference type="Gene3D" id="3.40.50.720">
    <property type="entry name" value="NAD(P)-binding Rossmann-like Domain"/>
    <property type="match status" value="1"/>
</dbReference>
<dbReference type="AlphaFoldDB" id="A0A382F665"/>
<accession>A0A382F665</accession>
<proteinExistence type="predicted"/>
<reference evidence="3" key="1">
    <citation type="submission" date="2018-05" db="EMBL/GenBank/DDBJ databases">
        <authorList>
            <person name="Lanie J.A."/>
            <person name="Ng W.-L."/>
            <person name="Kazmierczak K.M."/>
            <person name="Andrzejewski T.M."/>
            <person name="Davidsen T.M."/>
            <person name="Wayne K.J."/>
            <person name="Tettelin H."/>
            <person name="Glass J.I."/>
            <person name="Rusch D."/>
            <person name="Podicherti R."/>
            <person name="Tsui H.-C.T."/>
            <person name="Winkler M.E."/>
        </authorList>
    </citation>
    <scope>NUCLEOTIDE SEQUENCE</scope>
</reference>
<dbReference type="SUPFAM" id="SSF51735">
    <property type="entry name" value="NAD(P)-binding Rossmann-fold domains"/>
    <property type="match status" value="1"/>
</dbReference>
<dbReference type="InterPro" id="IPR050463">
    <property type="entry name" value="Gfo/Idh/MocA_oxidrdct_glycsds"/>
</dbReference>
<sequence>MKQSKNTQKNDSRLDRRGFLKSSSAIAGSAAALGSLSIERGAFAQASDTVKMALVGCGGRGSGAANQALSTNGDVKLVAMADAFRDRMDGSLNGLKKNHGLKADVKEENKFIGFDAYKKAISMADVVVLATPPGFRPIHFAEAIKQGKHVFMEKPVAVDGKGVRQVLAAAQEAKKKNLKVGVGLQRHHQLGYQEVIKRIQDGAIGDVVSARAYWNGGGVWVRDRKSFEQRAGRKLTEMEYQMRNWYYFVWLCGDHIDEQHIHNLDVINWVKGTHPASCQGLGGREVRTGIDHGEIFDHHAVEYKYGDGSYMFSQCRHIRGCWNSVSEHVQGTKGRASVSGPHALADNDGKQTWRFPGGGKNPYQQEHDDLFDAIRNNKPYNEAFYGAHSTLTSVMGRMATYSGKMITAEDALNSNENTMPEVLGWEAAPPSLPDEDGRYAIPMPGKTRFA</sequence>
<name>A0A382F665_9ZZZZ</name>
<dbReference type="EMBL" id="UINC01048082">
    <property type="protein sequence ID" value="SVB58185.1"/>
    <property type="molecule type" value="Genomic_DNA"/>
</dbReference>
<dbReference type="InterPro" id="IPR006311">
    <property type="entry name" value="TAT_signal"/>
</dbReference>
<dbReference type="PANTHER" id="PTHR43818">
    <property type="entry name" value="BCDNA.GH03377"/>
    <property type="match status" value="1"/>
</dbReference>
<dbReference type="SUPFAM" id="SSF55347">
    <property type="entry name" value="Glyceraldehyde-3-phosphate dehydrogenase-like, C-terminal domain"/>
    <property type="match status" value="1"/>
</dbReference>
<dbReference type="Pfam" id="PF01408">
    <property type="entry name" value="GFO_IDH_MocA"/>
    <property type="match status" value="1"/>
</dbReference>
<dbReference type="PANTHER" id="PTHR43818:SF5">
    <property type="entry name" value="OXIDOREDUCTASE FAMILY PROTEIN"/>
    <property type="match status" value="1"/>
</dbReference>
<dbReference type="NCBIfam" id="TIGR01409">
    <property type="entry name" value="TAT_signal_seq"/>
    <property type="match status" value="1"/>
</dbReference>
<dbReference type="PROSITE" id="PS51318">
    <property type="entry name" value="TAT"/>
    <property type="match status" value="1"/>
</dbReference>